<dbReference type="Proteomes" id="UP001596043">
    <property type="component" value="Unassembled WGS sequence"/>
</dbReference>
<gene>
    <name evidence="1" type="ORF">ACFO3O_08420</name>
</gene>
<dbReference type="RefSeq" id="WP_379978156.1">
    <property type="nucleotide sequence ID" value="NZ_JBHSFV010000004.1"/>
</dbReference>
<sequence>MKEKSLVKKTTQSITDGTDQLLSQLKNGFSKLSDIGTTTKNKFINYVKEVFDILPLIEKAGFRTNRLIVGISIPPSVEIHVSRFKEVDQKEIDKLLKEYNDRKMFKMILKSLLMTNEFQDKLSTDQLVFNEICIEISIPPKVSIKYLNKDIAGIQSIETHFD</sequence>
<comment type="caution">
    <text evidence="1">The sequence shown here is derived from an EMBL/GenBank/DDBJ whole genome shotgun (WGS) entry which is preliminary data.</text>
</comment>
<organism evidence="1 2">
    <name type="scientific">Dokdonia ponticola</name>
    <dbReference type="NCBI Taxonomy" id="2041041"/>
    <lineage>
        <taxon>Bacteria</taxon>
        <taxon>Pseudomonadati</taxon>
        <taxon>Bacteroidota</taxon>
        <taxon>Flavobacteriia</taxon>
        <taxon>Flavobacteriales</taxon>
        <taxon>Flavobacteriaceae</taxon>
        <taxon>Dokdonia</taxon>
    </lineage>
</organism>
<evidence type="ECO:0000313" key="2">
    <source>
        <dbReference type="Proteomes" id="UP001596043"/>
    </source>
</evidence>
<proteinExistence type="predicted"/>
<keyword evidence="2" id="KW-1185">Reference proteome</keyword>
<accession>A0ABV9HVT1</accession>
<reference evidence="2" key="1">
    <citation type="journal article" date="2019" name="Int. J. Syst. Evol. Microbiol.">
        <title>The Global Catalogue of Microorganisms (GCM) 10K type strain sequencing project: providing services to taxonomists for standard genome sequencing and annotation.</title>
        <authorList>
            <consortium name="The Broad Institute Genomics Platform"/>
            <consortium name="The Broad Institute Genome Sequencing Center for Infectious Disease"/>
            <person name="Wu L."/>
            <person name="Ma J."/>
        </authorList>
    </citation>
    <scope>NUCLEOTIDE SEQUENCE [LARGE SCALE GENOMIC DNA]</scope>
    <source>
        <strain evidence="2">YJ-61-S</strain>
    </source>
</reference>
<dbReference type="EMBL" id="JBHSFV010000004">
    <property type="protein sequence ID" value="MFC4633928.1"/>
    <property type="molecule type" value="Genomic_DNA"/>
</dbReference>
<name>A0ABV9HVT1_9FLAO</name>
<protein>
    <submittedName>
        <fullName evidence="1">Uncharacterized protein</fullName>
    </submittedName>
</protein>
<evidence type="ECO:0000313" key="1">
    <source>
        <dbReference type="EMBL" id="MFC4633928.1"/>
    </source>
</evidence>